<dbReference type="PANTHER" id="PTHR22960">
    <property type="entry name" value="MOLYBDOPTERIN COFACTOR SYNTHESIS PROTEIN A"/>
    <property type="match status" value="1"/>
</dbReference>
<dbReference type="OrthoDB" id="9794429at2"/>
<dbReference type="InterPro" id="IPR023045">
    <property type="entry name" value="MoaC"/>
</dbReference>
<proteinExistence type="predicted"/>
<reference evidence="5 6" key="1">
    <citation type="submission" date="2014-07" db="EMBL/GenBank/DDBJ databases">
        <title>Genome of Chryseobacterium soli DSM 19298.</title>
        <authorList>
            <person name="Stropko S.J."/>
            <person name="Pipes S.E."/>
            <person name="Newman J."/>
        </authorList>
    </citation>
    <scope>NUCLEOTIDE SEQUENCE [LARGE SCALE GENOMIC DNA]</scope>
    <source>
        <strain evidence="5 6">DSM 19298</strain>
    </source>
</reference>
<dbReference type="Proteomes" id="UP000028705">
    <property type="component" value="Unassembled WGS sequence"/>
</dbReference>
<comment type="caution">
    <text evidence="5">The sequence shown here is derived from an EMBL/GenBank/DDBJ whole genome shotgun (WGS) entry which is preliminary data.</text>
</comment>
<dbReference type="NCBIfam" id="NF006870">
    <property type="entry name" value="PRK09364.1"/>
    <property type="match status" value="1"/>
</dbReference>
<keyword evidence="6" id="KW-1185">Reference proteome</keyword>
<dbReference type="UniPathway" id="UPA00344"/>
<evidence type="ECO:0000256" key="1">
    <source>
        <dbReference type="ARBA" id="ARBA00005046"/>
    </source>
</evidence>
<keyword evidence="2" id="KW-0501">Molybdenum cofactor biosynthesis</keyword>
<dbReference type="InterPro" id="IPR050105">
    <property type="entry name" value="MoCo_biosynth_MoaA/MoaC"/>
</dbReference>
<comment type="function">
    <text evidence="3">Catalyzes the conversion of (8S)-3',8-cyclo-7,8-dihydroguanosine 5'-triphosphate to cyclic pyranopterin monophosphate (cPMP).</text>
</comment>
<gene>
    <name evidence="5" type="ORF">IW15_16380</name>
</gene>
<dbReference type="NCBIfam" id="TIGR00581">
    <property type="entry name" value="moaC"/>
    <property type="match status" value="1"/>
</dbReference>
<dbReference type="GO" id="GO:0006777">
    <property type="term" value="P:Mo-molybdopterin cofactor biosynthetic process"/>
    <property type="evidence" value="ECO:0007669"/>
    <property type="project" value="UniProtKB-KW"/>
</dbReference>
<dbReference type="RefSeq" id="WP_034713284.1">
    <property type="nucleotide sequence ID" value="NZ_JPRH01000007.1"/>
</dbReference>
<dbReference type="eggNOG" id="COG0315">
    <property type="taxonomic scope" value="Bacteria"/>
</dbReference>
<accession>A0A086A3Q8</accession>
<evidence type="ECO:0000256" key="3">
    <source>
        <dbReference type="ARBA" id="ARBA00055087"/>
    </source>
</evidence>
<dbReference type="InterPro" id="IPR036522">
    <property type="entry name" value="MoaC_sf"/>
</dbReference>
<dbReference type="GO" id="GO:0061798">
    <property type="term" value="F:GTP 3',8'-cyclase activity"/>
    <property type="evidence" value="ECO:0007669"/>
    <property type="project" value="TreeGrafter"/>
</dbReference>
<dbReference type="Pfam" id="PF01967">
    <property type="entry name" value="MoaC"/>
    <property type="match status" value="1"/>
</dbReference>
<dbReference type="SUPFAM" id="SSF55040">
    <property type="entry name" value="Molybdenum cofactor biosynthesis protein C, MoaC"/>
    <property type="match status" value="1"/>
</dbReference>
<evidence type="ECO:0000256" key="2">
    <source>
        <dbReference type="ARBA" id="ARBA00023150"/>
    </source>
</evidence>
<dbReference type="EMBL" id="JPRH01000007">
    <property type="protein sequence ID" value="KFF11322.1"/>
    <property type="molecule type" value="Genomic_DNA"/>
</dbReference>
<evidence type="ECO:0000259" key="4">
    <source>
        <dbReference type="Pfam" id="PF01967"/>
    </source>
</evidence>
<dbReference type="STRING" id="445961.IW15_16380"/>
<dbReference type="GO" id="GO:0061799">
    <property type="term" value="F:cyclic pyranopterin monophosphate synthase activity"/>
    <property type="evidence" value="ECO:0007669"/>
    <property type="project" value="TreeGrafter"/>
</dbReference>
<sequence length="158" mass="17278">MKDFSHLNKKLEPAIVNVSGKAVTHRKAIAKATVELPENILQKLKEGDFKTPKGSVFQTAIIAGIMAAKKTGELIPLCHPIGLENCEIDIELTDSHEIEIYCTAEVEAKTGIEMEALTGASVAALTIYDMCKAMSHDIIIKEIKLIEKSGGKNDFRRT</sequence>
<evidence type="ECO:0000313" key="6">
    <source>
        <dbReference type="Proteomes" id="UP000028705"/>
    </source>
</evidence>
<comment type="pathway">
    <text evidence="1">Cofactor biosynthesis; molybdopterin biosynthesis.</text>
</comment>
<dbReference type="InterPro" id="IPR002820">
    <property type="entry name" value="Mopterin_CF_biosynth-C_dom"/>
</dbReference>
<evidence type="ECO:0000313" key="5">
    <source>
        <dbReference type="EMBL" id="KFF11322.1"/>
    </source>
</evidence>
<feature type="domain" description="Molybdopterin cofactor biosynthesis C (MoaC)" evidence="4">
    <location>
        <begin position="16"/>
        <end position="151"/>
    </location>
</feature>
<dbReference type="Gene3D" id="3.30.70.640">
    <property type="entry name" value="Molybdopterin cofactor biosynthesis C (MoaC) domain"/>
    <property type="match status" value="1"/>
</dbReference>
<organism evidence="5 6">
    <name type="scientific">Chryseobacterium soli</name>
    <dbReference type="NCBI Taxonomy" id="445961"/>
    <lineage>
        <taxon>Bacteria</taxon>
        <taxon>Pseudomonadati</taxon>
        <taxon>Bacteroidota</taxon>
        <taxon>Flavobacteriia</taxon>
        <taxon>Flavobacteriales</taxon>
        <taxon>Weeksellaceae</taxon>
        <taxon>Chryseobacterium group</taxon>
        <taxon>Chryseobacterium</taxon>
    </lineage>
</organism>
<protein>
    <submittedName>
        <fullName evidence="5">Molybdenum cofactor biosynthesis protein MoaC</fullName>
    </submittedName>
</protein>
<dbReference type="AlphaFoldDB" id="A0A086A3Q8"/>
<name>A0A086A3Q8_9FLAO</name>
<dbReference type="PANTHER" id="PTHR22960:SF0">
    <property type="entry name" value="MOLYBDENUM COFACTOR BIOSYNTHESIS PROTEIN 1"/>
    <property type="match status" value="1"/>
</dbReference>